<evidence type="ECO:0000259" key="1">
    <source>
        <dbReference type="Pfam" id="PF01814"/>
    </source>
</evidence>
<keyword evidence="3" id="KW-1185">Reference proteome</keyword>
<gene>
    <name evidence="2" type="ORF">JOC49_001657</name>
</gene>
<dbReference type="PANTHER" id="PTHR39966:SF3">
    <property type="entry name" value="DUF438 DOMAIN-CONTAINING PROTEIN"/>
    <property type="match status" value="1"/>
</dbReference>
<comment type="caution">
    <text evidence="2">The sequence shown here is derived from an EMBL/GenBank/DDBJ whole genome shotgun (WGS) entry which is preliminary data.</text>
</comment>
<dbReference type="Proteomes" id="UP000767854">
    <property type="component" value="Unassembled WGS sequence"/>
</dbReference>
<dbReference type="InterPro" id="IPR035965">
    <property type="entry name" value="PAS-like_dom_sf"/>
</dbReference>
<sequence>MKEKRIGNLIEYVSRLARGEDGKTLYDLYRSDIDSVEPNEAFEIFHNQLSETHEAQDVLIYLDKVINVFFKSFSSKKVDIPDDFLFLKFLESENSELLKLVEALKTALSKEALDSKKAACLEVIKALKPIEVHFQKKENILFPFLERIAPEYTGVTIMWALHNDIRNLLKTAESTMIEPTTSLHAVNDSVAKLIFALVGLEKKERLILFPTVLQEIDEKVWPKMHQQSFDYGFAWIEEPIKPKVTFDEENGQLEMEEILMIFDALPVDLTFVDADNKVKFFSKPEDRIFPRSSAVIGRDVAYCHPPQSVHVVTEILEAFRSGSQDKAEFWIEVKGKHLHIRYFAIRDSKGTYKGTLEVSQDITEIKALTGQRRLLEWSANK</sequence>
<dbReference type="SUPFAM" id="SSF55785">
    <property type="entry name" value="PYP-like sensor domain (PAS domain)"/>
    <property type="match status" value="1"/>
</dbReference>
<proteinExistence type="predicted"/>
<evidence type="ECO:0000313" key="2">
    <source>
        <dbReference type="EMBL" id="MBM7562114.1"/>
    </source>
</evidence>
<protein>
    <submittedName>
        <fullName evidence="2">DUF438 domain-containing protein</fullName>
    </submittedName>
</protein>
<dbReference type="EMBL" id="JAFBDT010000012">
    <property type="protein sequence ID" value="MBM7562114.1"/>
    <property type="molecule type" value="Genomic_DNA"/>
</dbReference>
<organism evidence="2 3">
    <name type="scientific">Fusibacter tunisiensis</name>
    <dbReference type="NCBI Taxonomy" id="1008308"/>
    <lineage>
        <taxon>Bacteria</taxon>
        <taxon>Bacillati</taxon>
        <taxon>Bacillota</taxon>
        <taxon>Clostridia</taxon>
        <taxon>Eubacteriales</taxon>
        <taxon>Eubacteriales Family XII. Incertae Sedis</taxon>
        <taxon>Fusibacter</taxon>
    </lineage>
</organism>
<feature type="domain" description="Hemerythrin-like" evidence="1">
    <location>
        <begin position="87"/>
        <end position="200"/>
    </location>
</feature>
<dbReference type="Gene3D" id="3.30.450.20">
    <property type="entry name" value="PAS domain"/>
    <property type="match status" value="1"/>
</dbReference>
<reference evidence="2 3" key="1">
    <citation type="submission" date="2021-01" db="EMBL/GenBank/DDBJ databases">
        <title>Genomic Encyclopedia of Type Strains, Phase IV (KMG-IV): sequencing the most valuable type-strain genomes for metagenomic binning, comparative biology and taxonomic classification.</title>
        <authorList>
            <person name="Goeker M."/>
        </authorList>
    </citation>
    <scope>NUCLEOTIDE SEQUENCE [LARGE SCALE GENOMIC DNA]</scope>
    <source>
        <strain evidence="2 3">DSM 24436</strain>
    </source>
</reference>
<dbReference type="Pfam" id="PF13596">
    <property type="entry name" value="PAS_10"/>
    <property type="match status" value="1"/>
</dbReference>
<evidence type="ECO:0000313" key="3">
    <source>
        <dbReference type="Proteomes" id="UP000767854"/>
    </source>
</evidence>
<dbReference type="PANTHER" id="PTHR39966">
    <property type="entry name" value="BLL2471 PROTEIN-RELATED"/>
    <property type="match status" value="1"/>
</dbReference>
<dbReference type="Pfam" id="PF01814">
    <property type="entry name" value="Hemerythrin"/>
    <property type="match status" value="1"/>
</dbReference>
<dbReference type="InterPro" id="IPR012312">
    <property type="entry name" value="Hemerythrin-like"/>
</dbReference>
<dbReference type="RefSeq" id="WP_204664221.1">
    <property type="nucleotide sequence ID" value="NZ_JAFBDT010000012.1"/>
</dbReference>
<accession>A0ABS2MRU7</accession>
<name>A0ABS2MRU7_9FIRM</name>